<accession>A0A927B7U9</accession>
<sequence length="446" mass="50942">MITENGQVGKADFFYQLEVCCQRVGETYGQPDWSQWTNSDYVSLSHILFRKTRVRISPNTLKRIFGKIKTDSRYYPQKATRDVLASYIGHPDWEHFVQVQDWSERQAEQKADERSVTLIPVVSETPAHKRHIPQPWLKPTLFGGAILLAILLFVWIRPTAEPMDGVQLVCRNPLGENPHSAVFEFRRTKPVMDETATYTIHFGDGKRVQVNPTDSLYTHYYERPGRYFAILKRNERRVDTATVYLQTKGWSATADMMHDTTRVYPVDVQNLFVNGRHRVSALEAAHAGVDTNRTFFMQFINSHLTDIDGDNFELTTHVKTSPDRAGVRCSQVGVAVWGESSQHTFDVMKPGCVHWIDLQLSDVSKNGSRDDLSFLGADLRSGGTLTLNVIDRQARIFINNRKVYETHYTKPLKRVYGVRIRFSGVGTVNSFVLKDLKTGKVFDGSF</sequence>
<evidence type="ECO:0000256" key="1">
    <source>
        <dbReference type="SAM" id="Phobius"/>
    </source>
</evidence>
<evidence type="ECO:0000313" key="2">
    <source>
        <dbReference type="EMBL" id="MBD2756811.1"/>
    </source>
</evidence>
<evidence type="ECO:0008006" key="4">
    <source>
        <dbReference type="Google" id="ProtNLM"/>
    </source>
</evidence>
<dbReference type="RefSeq" id="WP_191042430.1">
    <property type="nucleotide sequence ID" value="NZ_JACXAA010000014.1"/>
</dbReference>
<keyword evidence="1" id="KW-0472">Membrane</keyword>
<dbReference type="Proteomes" id="UP000653797">
    <property type="component" value="Unassembled WGS sequence"/>
</dbReference>
<keyword evidence="1" id="KW-0812">Transmembrane</keyword>
<reference evidence="2" key="1">
    <citation type="submission" date="2020-09" db="EMBL/GenBank/DDBJ databases">
        <authorList>
            <person name="Kim M.K."/>
        </authorList>
    </citation>
    <scope>NUCLEOTIDE SEQUENCE</scope>
    <source>
        <strain evidence="2">BT704</strain>
    </source>
</reference>
<name>A0A927B7U9_9BACT</name>
<comment type="caution">
    <text evidence="2">The sequence shown here is derived from an EMBL/GenBank/DDBJ whole genome shotgun (WGS) entry which is preliminary data.</text>
</comment>
<evidence type="ECO:0000313" key="3">
    <source>
        <dbReference type="Proteomes" id="UP000653797"/>
    </source>
</evidence>
<feature type="transmembrane region" description="Helical" evidence="1">
    <location>
        <begin position="136"/>
        <end position="156"/>
    </location>
</feature>
<keyword evidence="3" id="KW-1185">Reference proteome</keyword>
<organism evidence="2 3">
    <name type="scientific">Spirosoma validum</name>
    <dbReference type="NCBI Taxonomy" id="2771355"/>
    <lineage>
        <taxon>Bacteria</taxon>
        <taxon>Pseudomonadati</taxon>
        <taxon>Bacteroidota</taxon>
        <taxon>Cytophagia</taxon>
        <taxon>Cytophagales</taxon>
        <taxon>Cytophagaceae</taxon>
        <taxon>Spirosoma</taxon>
    </lineage>
</organism>
<gene>
    <name evidence="2" type="ORF">IC230_28285</name>
</gene>
<dbReference type="EMBL" id="JACXAA010000014">
    <property type="protein sequence ID" value="MBD2756811.1"/>
    <property type="molecule type" value="Genomic_DNA"/>
</dbReference>
<proteinExistence type="predicted"/>
<dbReference type="AlphaFoldDB" id="A0A927B7U9"/>
<protein>
    <recommendedName>
        <fullName evidence="4">PKD domain-containing protein</fullName>
    </recommendedName>
</protein>
<keyword evidence="1" id="KW-1133">Transmembrane helix</keyword>